<name>A0A0B7MPL6_9FIRM</name>
<evidence type="ECO:0000313" key="1">
    <source>
        <dbReference type="EMBL" id="CEO89966.1"/>
    </source>
</evidence>
<dbReference type="EMBL" id="CDRZ01000266">
    <property type="protein sequence ID" value="CEO89966.1"/>
    <property type="molecule type" value="Genomic_DNA"/>
</dbReference>
<dbReference type="Proteomes" id="UP000046155">
    <property type="component" value="Unassembled WGS sequence"/>
</dbReference>
<sequence length="222" mass="25451">MIIQTTNAVALRCPDCGKIKYHVLSFFAFSGKKPVRFSCDCGAQLLSITTKDHKVYYLQLDCLMCETKHLYHYLFKDLWSSEALPLYCEETGLEVGFIGPRPKVRKCIANQERSLREMAEDLGFSDYFENPEVMYDILDELHKLAAEGKLSCQCGNMDVEVEVFADRVELRCPNCEALGIISAETKEDRKAMKNTWEIVLKAGALQWICRGKAKNRRRKSKE</sequence>
<dbReference type="OrthoDB" id="1678992at2"/>
<reference evidence="2" key="1">
    <citation type="submission" date="2015-01" db="EMBL/GenBank/DDBJ databases">
        <authorList>
            <person name="Manzoor Shahid"/>
            <person name="Zubair Saima"/>
        </authorList>
    </citation>
    <scope>NUCLEOTIDE SEQUENCE [LARGE SCALE GENOMIC DNA]</scope>
    <source>
        <strain evidence="2">Sp3</strain>
    </source>
</reference>
<dbReference type="AlphaFoldDB" id="A0A0B7MPL6"/>
<dbReference type="RefSeq" id="WP_044665795.1">
    <property type="nucleotide sequence ID" value="NZ_CDRZ01000266.1"/>
</dbReference>
<protein>
    <submittedName>
        <fullName evidence="1">Uncharacterized protein</fullName>
    </submittedName>
</protein>
<accession>A0A0B7MPL6</accession>
<proteinExistence type="predicted"/>
<gene>
    <name evidence="1" type="ORF">SSCH_670025</name>
</gene>
<organism evidence="1 2">
    <name type="scientific">Syntrophaceticus schinkii</name>
    <dbReference type="NCBI Taxonomy" id="499207"/>
    <lineage>
        <taxon>Bacteria</taxon>
        <taxon>Bacillati</taxon>
        <taxon>Bacillota</taxon>
        <taxon>Clostridia</taxon>
        <taxon>Thermoanaerobacterales</taxon>
        <taxon>Thermoanaerobacterales Family III. Incertae Sedis</taxon>
        <taxon>Syntrophaceticus</taxon>
    </lineage>
</organism>
<evidence type="ECO:0000313" key="2">
    <source>
        <dbReference type="Proteomes" id="UP000046155"/>
    </source>
</evidence>
<keyword evidence="2" id="KW-1185">Reference proteome</keyword>